<dbReference type="EnsemblBacteria" id="ABL68339">
    <property type="protein sequence ID" value="ABL68339"/>
    <property type="gene ID" value="Pden_0225"/>
</dbReference>
<reference evidence="4" key="1">
    <citation type="submission" date="2006-12" db="EMBL/GenBank/DDBJ databases">
        <title>Complete sequence of chromosome 1 of Paracoccus denitrificans PD1222.</title>
        <authorList>
            <person name="Copeland A."/>
            <person name="Lucas S."/>
            <person name="Lapidus A."/>
            <person name="Barry K."/>
            <person name="Detter J.C."/>
            <person name="Glavina del Rio T."/>
            <person name="Hammon N."/>
            <person name="Israni S."/>
            <person name="Dalin E."/>
            <person name="Tice H."/>
            <person name="Pitluck S."/>
            <person name="Munk A.C."/>
            <person name="Brettin T."/>
            <person name="Bruce D."/>
            <person name="Han C."/>
            <person name="Tapia R."/>
            <person name="Gilna P."/>
            <person name="Schmutz J."/>
            <person name="Larimer F."/>
            <person name="Land M."/>
            <person name="Hauser L."/>
            <person name="Kyrpides N."/>
            <person name="Lykidis A."/>
            <person name="Spiro S."/>
            <person name="Richardson D.J."/>
            <person name="Moir J.W.B."/>
            <person name="Ferguson S.J."/>
            <person name="van Spanning R.J.M."/>
            <person name="Richardson P."/>
        </authorList>
    </citation>
    <scope>NUCLEOTIDE SEQUENCE [LARGE SCALE GENOMIC DNA]</scope>
    <source>
        <strain evidence="4">Pd 1222</strain>
    </source>
</reference>
<keyword evidence="1" id="KW-0560">Oxidoreductase</keyword>
<feature type="domain" description="Flavin reductase like" evidence="2">
    <location>
        <begin position="23"/>
        <end position="173"/>
    </location>
</feature>
<dbReference type="SMART" id="SM00903">
    <property type="entry name" value="Flavin_Reduct"/>
    <property type="match status" value="1"/>
</dbReference>
<dbReference type="GO" id="GO:0042602">
    <property type="term" value="F:riboflavin reductase (NADPH) activity"/>
    <property type="evidence" value="ECO:0007669"/>
    <property type="project" value="TreeGrafter"/>
</dbReference>
<keyword evidence="4" id="KW-1185">Reference proteome</keyword>
<dbReference type="RefSeq" id="WP_011746572.1">
    <property type="nucleotide sequence ID" value="NC_008686.1"/>
</dbReference>
<organism evidence="3 4">
    <name type="scientific">Paracoccus denitrificans (strain Pd 1222)</name>
    <dbReference type="NCBI Taxonomy" id="318586"/>
    <lineage>
        <taxon>Bacteria</taxon>
        <taxon>Pseudomonadati</taxon>
        <taxon>Pseudomonadota</taxon>
        <taxon>Alphaproteobacteria</taxon>
        <taxon>Rhodobacterales</taxon>
        <taxon>Paracoccaceae</taxon>
        <taxon>Paracoccus</taxon>
    </lineage>
</organism>
<evidence type="ECO:0000313" key="3">
    <source>
        <dbReference type="EMBL" id="ABL68339.1"/>
    </source>
</evidence>
<dbReference type="AlphaFoldDB" id="A1AYJ5"/>
<dbReference type="KEGG" id="pde:Pden_0225"/>
<proteinExistence type="predicted"/>
<dbReference type="eggNOG" id="COG1853">
    <property type="taxonomic scope" value="Bacteria"/>
</dbReference>
<dbReference type="SUPFAM" id="SSF50475">
    <property type="entry name" value="FMN-binding split barrel"/>
    <property type="match status" value="1"/>
</dbReference>
<dbReference type="STRING" id="318586.Pden_0225"/>
<evidence type="ECO:0000313" key="4">
    <source>
        <dbReference type="Proteomes" id="UP000000361"/>
    </source>
</evidence>
<protein>
    <submittedName>
        <fullName evidence="3">Flavin reductase domain protein, FMN-binding protein</fullName>
    </submittedName>
</protein>
<dbReference type="InterPro" id="IPR002563">
    <property type="entry name" value="Flavin_Rdtase-like_dom"/>
</dbReference>
<evidence type="ECO:0000256" key="1">
    <source>
        <dbReference type="ARBA" id="ARBA00023002"/>
    </source>
</evidence>
<dbReference type="InterPro" id="IPR012349">
    <property type="entry name" value="Split_barrel_FMN-bd"/>
</dbReference>
<dbReference type="OrthoDB" id="9789254at2"/>
<dbReference type="Pfam" id="PF01613">
    <property type="entry name" value="Flavin_Reduct"/>
    <property type="match status" value="1"/>
</dbReference>
<sequence>MPSFSFPCLDGDPEFRESLRTALRGTAVNVSILTARDRAGMNHGIAVTTAVPFSTYRPAMIVAVKHSASAYPAILDSNYFCLNQIAADEIDLLDRFSRSDRRTSRFATGCWSVGPFCLPYLGSALTSYFCDVQGAHDHEDQTVFIGRIVGVRLGNDGTGGRDPLMWINGRAARLAGREYV</sequence>
<dbReference type="PANTHER" id="PTHR30466">
    <property type="entry name" value="FLAVIN REDUCTASE"/>
    <property type="match status" value="1"/>
</dbReference>
<dbReference type="GO" id="GO:0010181">
    <property type="term" value="F:FMN binding"/>
    <property type="evidence" value="ECO:0007669"/>
    <property type="project" value="InterPro"/>
</dbReference>
<dbReference type="EMBL" id="CP000489">
    <property type="protein sequence ID" value="ABL68339.1"/>
    <property type="molecule type" value="Genomic_DNA"/>
</dbReference>
<evidence type="ECO:0000259" key="2">
    <source>
        <dbReference type="SMART" id="SM00903"/>
    </source>
</evidence>
<accession>A1AYJ5</accession>
<dbReference type="InterPro" id="IPR050268">
    <property type="entry name" value="NADH-dep_flavin_reductase"/>
</dbReference>
<dbReference type="HOGENOM" id="CLU_059021_2_1_5"/>
<dbReference type="Proteomes" id="UP000000361">
    <property type="component" value="Chromosome 1"/>
</dbReference>
<name>A1AYJ5_PARDP</name>
<dbReference type="PANTHER" id="PTHR30466:SF1">
    <property type="entry name" value="FMN REDUCTASE (NADH) RUTF"/>
    <property type="match status" value="1"/>
</dbReference>
<dbReference type="Gene3D" id="2.30.110.10">
    <property type="entry name" value="Electron Transport, Fmn-binding Protein, Chain A"/>
    <property type="match status" value="1"/>
</dbReference>
<gene>
    <name evidence="3" type="ordered locus">Pden_0225</name>
</gene>